<organism evidence="1">
    <name type="scientific">marine metagenome</name>
    <dbReference type="NCBI Taxonomy" id="408172"/>
    <lineage>
        <taxon>unclassified sequences</taxon>
        <taxon>metagenomes</taxon>
        <taxon>ecological metagenomes</taxon>
    </lineage>
</organism>
<name>A0A381SCK7_9ZZZZ</name>
<feature type="non-terminal residue" evidence="1">
    <location>
        <position position="35"/>
    </location>
</feature>
<reference evidence="1" key="1">
    <citation type="submission" date="2018-05" db="EMBL/GenBank/DDBJ databases">
        <authorList>
            <person name="Lanie J.A."/>
            <person name="Ng W.-L."/>
            <person name="Kazmierczak K.M."/>
            <person name="Andrzejewski T.M."/>
            <person name="Davidsen T.M."/>
            <person name="Wayne K.J."/>
            <person name="Tettelin H."/>
            <person name="Glass J.I."/>
            <person name="Rusch D."/>
            <person name="Podicherti R."/>
            <person name="Tsui H.-C.T."/>
            <person name="Winkler M.E."/>
        </authorList>
    </citation>
    <scope>NUCLEOTIDE SEQUENCE</scope>
</reference>
<gene>
    <name evidence="1" type="ORF">METZ01_LOCUS54669</name>
</gene>
<accession>A0A381SCK7</accession>
<evidence type="ECO:0000313" key="1">
    <source>
        <dbReference type="EMBL" id="SVA01815.1"/>
    </source>
</evidence>
<sequence length="35" mass="4172">MQKAEVIFYDHLVNEDLLRFTQKETEVIYVGKKEG</sequence>
<proteinExistence type="predicted"/>
<dbReference type="AlphaFoldDB" id="A0A381SCK7"/>
<dbReference type="EMBL" id="UINC01002942">
    <property type="protein sequence ID" value="SVA01815.1"/>
    <property type="molecule type" value="Genomic_DNA"/>
</dbReference>
<protein>
    <submittedName>
        <fullName evidence="1">Uncharacterized protein</fullName>
    </submittedName>
</protein>